<dbReference type="EMBL" id="JAHFVK010000001">
    <property type="protein sequence ID" value="MBT2134219.1"/>
    <property type="molecule type" value="Genomic_DNA"/>
</dbReference>
<accession>A0ABS5W3E7</accession>
<feature type="transmembrane region" description="Helical" evidence="6">
    <location>
        <begin position="117"/>
        <end position="135"/>
    </location>
</feature>
<evidence type="ECO:0000259" key="7">
    <source>
        <dbReference type="Pfam" id="PF05154"/>
    </source>
</evidence>
<evidence type="ECO:0000256" key="2">
    <source>
        <dbReference type="ARBA" id="ARBA00022692"/>
    </source>
</evidence>
<evidence type="ECO:0000256" key="1">
    <source>
        <dbReference type="ARBA" id="ARBA00004141"/>
    </source>
</evidence>
<evidence type="ECO:0000313" key="8">
    <source>
        <dbReference type="EMBL" id="MBT2134219.1"/>
    </source>
</evidence>
<evidence type="ECO:0000256" key="3">
    <source>
        <dbReference type="ARBA" id="ARBA00022989"/>
    </source>
</evidence>
<feature type="domain" description="TM2" evidence="7">
    <location>
        <begin position="88"/>
        <end position="129"/>
    </location>
</feature>
<keyword evidence="9" id="KW-1185">Reference proteome</keyword>
<comment type="subcellular location">
    <subcellularLocation>
        <location evidence="1">Membrane</location>
        <topology evidence="1">Multi-pass membrane protein</topology>
    </subcellularLocation>
</comment>
<proteinExistence type="predicted"/>
<keyword evidence="2 6" id="KW-0812">Transmembrane</keyword>
<feature type="region of interest" description="Disordered" evidence="5">
    <location>
        <begin position="65"/>
        <end position="84"/>
    </location>
</feature>
<protein>
    <submittedName>
        <fullName evidence="8">TM2 domain-containing protein</fullName>
    </submittedName>
</protein>
<sequence>MSGFGRKGLGVEGAAATAASVGLGLDGLHNSARRHGSFGSLAGLPSGDPDLARRREAFLASERARKAEAGDDHSNEGGAFKGKPTGDRSLPMAYLLWFILGNLSAHRFYLGAYQSAVIQFFVGVFSWMLIFTSATTGDGGFGIAGFAVLVGWGLWVLGDVFFIHRLYKRRYRRPSEVAATFA</sequence>
<keyword evidence="3 6" id="KW-1133">Transmembrane helix</keyword>
<dbReference type="Pfam" id="PF05154">
    <property type="entry name" value="TM2"/>
    <property type="match status" value="1"/>
</dbReference>
<evidence type="ECO:0000256" key="6">
    <source>
        <dbReference type="SAM" id="Phobius"/>
    </source>
</evidence>
<feature type="transmembrane region" description="Helical" evidence="6">
    <location>
        <begin position="141"/>
        <end position="163"/>
    </location>
</feature>
<reference evidence="8 9" key="1">
    <citation type="submission" date="2021-05" db="EMBL/GenBank/DDBJ databases">
        <title>Croceibacterium sp. LX-88 genome sequence.</title>
        <authorList>
            <person name="Luo X."/>
        </authorList>
    </citation>
    <scope>NUCLEOTIDE SEQUENCE [LARGE SCALE GENOMIC DNA]</scope>
    <source>
        <strain evidence="8 9">LX-88</strain>
    </source>
</reference>
<dbReference type="InterPro" id="IPR007829">
    <property type="entry name" value="TM2"/>
</dbReference>
<evidence type="ECO:0000256" key="5">
    <source>
        <dbReference type="SAM" id="MobiDB-lite"/>
    </source>
</evidence>
<name>A0ABS5W3E7_9SPHN</name>
<organism evidence="8 9">
    <name type="scientific">Croceibacterium selenioxidans</name>
    <dbReference type="NCBI Taxonomy" id="2838833"/>
    <lineage>
        <taxon>Bacteria</taxon>
        <taxon>Pseudomonadati</taxon>
        <taxon>Pseudomonadota</taxon>
        <taxon>Alphaproteobacteria</taxon>
        <taxon>Sphingomonadales</taxon>
        <taxon>Erythrobacteraceae</taxon>
        <taxon>Croceibacterium</taxon>
    </lineage>
</organism>
<feature type="compositionally biased region" description="Basic and acidic residues" evidence="5">
    <location>
        <begin position="65"/>
        <end position="75"/>
    </location>
</feature>
<dbReference type="Proteomes" id="UP000811255">
    <property type="component" value="Unassembled WGS sequence"/>
</dbReference>
<evidence type="ECO:0000256" key="4">
    <source>
        <dbReference type="ARBA" id="ARBA00023136"/>
    </source>
</evidence>
<dbReference type="RefSeq" id="WP_214535560.1">
    <property type="nucleotide sequence ID" value="NZ_JAHFVK010000001.1"/>
</dbReference>
<comment type="caution">
    <text evidence="8">The sequence shown here is derived from an EMBL/GenBank/DDBJ whole genome shotgun (WGS) entry which is preliminary data.</text>
</comment>
<keyword evidence="4 6" id="KW-0472">Membrane</keyword>
<evidence type="ECO:0000313" key="9">
    <source>
        <dbReference type="Proteomes" id="UP000811255"/>
    </source>
</evidence>
<gene>
    <name evidence="8" type="ORF">KK137_07745</name>
</gene>